<dbReference type="AlphaFoldDB" id="A0A953J319"/>
<dbReference type="InterPro" id="IPR016772">
    <property type="entry name" value="UCP020408"/>
</dbReference>
<gene>
    <name evidence="2" type="ORF">K8I29_00245</name>
</gene>
<comment type="similarity">
    <text evidence="1">Belongs to the UPF0751 family.</text>
</comment>
<accession>A0A953J319</accession>
<sequence length="102" mass="11397">MCVALIGGMDRLEKHYRSEAEKFGIELKVFSGAHTNMAAGIKNVDAMVIFTNKISHRVKREVMNIAKAKGIPVKMYHSCGVCTLRDCFHCLKNDRQKNGGEV</sequence>
<proteinExistence type="inferred from homology"/>
<name>A0A953J319_9BACT</name>
<organism evidence="2 3">
    <name type="scientific">Candidatus Nitrobium versatile</name>
    <dbReference type="NCBI Taxonomy" id="2884831"/>
    <lineage>
        <taxon>Bacteria</taxon>
        <taxon>Pseudomonadati</taxon>
        <taxon>Nitrospirota</taxon>
        <taxon>Nitrospiria</taxon>
        <taxon>Nitrospirales</taxon>
        <taxon>Nitrospiraceae</taxon>
        <taxon>Candidatus Nitrobium</taxon>
    </lineage>
</organism>
<protein>
    <submittedName>
        <fullName evidence="2">DUF2325 domain-containing protein</fullName>
    </submittedName>
</protein>
<comment type="caution">
    <text evidence="2">The sequence shown here is derived from an EMBL/GenBank/DDBJ whole genome shotgun (WGS) entry which is preliminary data.</text>
</comment>
<evidence type="ECO:0000313" key="2">
    <source>
        <dbReference type="EMBL" id="MBZ0154628.1"/>
    </source>
</evidence>
<evidence type="ECO:0000313" key="3">
    <source>
        <dbReference type="Proteomes" id="UP000705867"/>
    </source>
</evidence>
<reference evidence="2" key="1">
    <citation type="journal article" date="2021" name="bioRxiv">
        <title>Unraveling nitrogen, sulfur and carbon metabolic pathways and microbial community transcriptional responses to substrate deprivation and toxicity stresses in a bioreactor mimicking anoxic brackish coastal sediment conditions.</title>
        <authorList>
            <person name="Martins P.D."/>
            <person name="Echeveste M.J."/>
            <person name="Arshad A."/>
            <person name="Kurth J."/>
            <person name="Ouboter H."/>
            <person name="Jetten M.S.M."/>
            <person name="Welte C.U."/>
        </authorList>
    </citation>
    <scope>NUCLEOTIDE SEQUENCE</scope>
    <source>
        <strain evidence="2">MAG_39</strain>
    </source>
</reference>
<reference evidence="2" key="2">
    <citation type="submission" date="2021-08" db="EMBL/GenBank/DDBJ databases">
        <authorList>
            <person name="Dalcin Martins P."/>
        </authorList>
    </citation>
    <scope>NUCLEOTIDE SEQUENCE</scope>
    <source>
        <strain evidence="2">MAG_39</strain>
    </source>
</reference>
<dbReference type="Pfam" id="PF10087">
    <property type="entry name" value="DUF2325"/>
    <property type="match status" value="1"/>
</dbReference>
<dbReference type="Proteomes" id="UP000705867">
    <property type="component" value="Unassembled WGS sequence"/>
</dbReference>
<evidence type="ECO:0000256" key="1">
    <source>
        <dbReference type="ARBA" id="ARBA00007189"/>
    </source>
</evidence>
<dbReference type="EMBL" id="JAIOIV010000004">
    <property type="protein sequence ID" value="MBZ0154628.1"/>
    <property type="molecule type" value="Genomic_DNA"/>
</dbReference>